<reference evidence="2" key="1">
    <citation type="submission" date="2016-11" db="UniProtKB">
        <authorList>
            <consortium name="WormBaseParasite"/>
        </authorList>
    </citation>
    <scope>IDENTIFICATION</scope>
</reference>
<sequence>MVKIDLPMLSTPSFLTQNNPIVVSTAALIDHSLRADRNIFDVLTFASEYLRIVTVTITLAFEY</sequence>
<dbReference type="Proteomes" id="UP000095283">
    <property type="component" value="Unplaced"/>
</dbReference>
<accession>A0A1I7WT96</accession>
<keyword evidence="1" id="KW-1185">Reference proteome</keyword>
<evidence type="ECO:0000313" key="2">
    <source>
        <dbReference type="WBParaSite" id="Hba_08376"/>
    </source>
</evidence>
<name>A0A1I7WT96_HETBA</name>
<dbReference type="WBParaSite" id="Hba_08376">
    <property type="protein sequence ID" value="Hba_08376"/>
    <property type="gene ID" value="Hba_08376"/>
</dbReference>
<organism evidence="1 2">
    <name type="scientific">Heterorhabditis bacteriophora</name>
    <name type="common">Entomopathogenic nematode worm</name>
    <dbReference type="NCBI Taxonomy" id="37862"/>
    <lineage>
        <taxon>Eukaryota</taxon>
        <taxon>Metazoa</taxon>
        <taxon>Ecdysozoa</taxon>
        <taxon>Nematoda</taxon>
        <taxon>Chromadorea</taxon>
        <taxon>Rhabditida</taxon>
        <taxon>Rhabditina</taxon>
        <taxon>Rhabditomorpha</taxon>
        <taxon>Strongyloidea</taxon>
        <taxon>Heterorhabditidae</taxon>
        <taxon>Heterorhabditis</taxon>
    </lineage>
</organism>
<dbReference type="AlphaFoldDB" id="A0A1I7WT96"/>
<evidence type="ECO:0000313" key="1">
    <source>
        <dbReference type="Proteomes" id="UP000095283"/>
    </source>
</evidence>
<protein>
    <submittedName>
        <fullName evidence="2">Uncharacterized protein</fullName>
    </submittedName>
</protein>
<proteinExistence type="predicted"/>